<sequence length="128" mass="13647">MVRVPSPKANSFRTVSQLLAILAIASLFLAACGKDGGEAKAPSTASAKPLSGPQETVKLYRSNCISCHGTELQGMMGEESNLQQVGARLTKEQIQAQIENGGKIMQGFKGKLSAEQIDAMAEWLSEHK</sequence>
<organism evidence="7 8">
    <name type="scientific">Cohnella thailandensis</name>
    <dbReference type="NCBI Taxonomy" id="557557"/>
    <lineage>
        <taxon>Bacteria</taxon>
        <taxon>Bacillati</taxon>
        <taxon>Bacillota</taxon>
        <taxon>Bacilli</taxon>
        <taxon>Bacillales</taxon>
        <taxon>Paenibacillaceae</taxon>
        <taxon>Cohnella</taxon>
    </lineage>
</organism>
<feature type="chain" id="PRO_5032936862" evidence="5">
    <location>
        <begin position="31"/>
        <end position="128"/>
    </location>
</feature>
<dbReference type="Gene3D" id="1.10.760.10">
    <property type="entry name" value="Cytochrome c-like domain"/>
    <property type="match status" value="1"/>
</dbReference>
<dbReference type="SUPFAM" id="SSF46626">
    <property type="entry name" value="Cytochrome c"/>
    <property type="match status" value="1"/>
</dbReference>
<evidence type="ECO:0000256" key="2">
    <source>
        <dbReference type="ARBA" id="ARBA00022723"/>
    </source>
</evidence>
<dbReference type="EMBL" id="JACJVQ010000027">
    <property type="protein sequence ID" value="MBB6637963.1"/>
    <property type="molecule type" value="Genomic_DNA"/>
</dbReference>
<proteinExistence type="predicted"/>
<name>A0A841T0L2_9BACL</name>
<keyword evidence="1 4" id="KW-0349">Heme</keyword>
<evidence type="ECO:0000256" key="1">
    <source>
        <dbReference type="ARBA" id="ARBA00022617"/>
    </source>
</evidence>
<dbReference type="GO" id="GO:0046872">
    <property type="term" value="F:metal ion binding"/>
    <property type="evidence" value="ECO:0007669"/>
    <property type="project" value="UniProtKB-KW"/>
</dbReference>
<dbReference type="PROSITE" id="PS51257">
    <property type="entry name" value="PROKAR_LIPOPROTEIN"/>
    <property type="match status" value="1"/>
</dbReference>
<gene>
    <name evidence="7" type="ORF">H7B67_27870</name>
</gene>
<protein>
    <submittedName>
        <fullName evidence="7">Cytochrome c</fullName>
    </submittedName>
</protein>
<evidence type="ECO:0000256" key="3">
    <source>
        <dbReference type="ARBA" id="ARBA00023004"/>
    </source>
</evidence>
<keyword evidence="3 4" id="KW-0408">Iron</keyword>
<comment type="caution">
    <text evidence="7">The sequence shown here is derived from an EMBL/GenBank/DDBJ whole genome shotgun (WGS) entry which is preliminary data.</text>
</comment>
<evidence type="ECO:0000256" key="4">
    <source>
        <dbReference type="PROSITE-ProRule" id="PRU00433"/>
    </source>
</evidence>
<dbReference type="AlphaFoldDB" id="A0A841T0L2"/>
<dbReference type="GO" id="GO:0009055">
    <property type="term" value="F:electron transfer activity"/>
    <property type="evidence" value="ECO:0007669"/>
    <property type="project" value="InterPro"/>
</dbReference>
<dbReference type="InterPro" id="IPR036909">
    <property type="entry name" value="Cyt_c-like_dom_sf"/>
</dbReference>
<accession>A0A841T0L2</accession>
<dbReference type="PANTHER" id="PTHR33751:SF1">
    <property type="entry name" value="CBB3-TYPE CYTOCHROME C OXIDASE SUBUNIT FIXP"/>
    <property type="match status" value="1"/>
</dbReference>
<dbReference type="InterPro" id="IPR009056">
    <property type="entry name" value="Cyt_c-like_dom"/>
</dbReference>
<evidence type="ECO:0000259" key="6">
    <source>
        <dbReference type="PROSITE" id="PS51007"/>
    </source>
</evidence>
<feature type="domain" description="Cytochrome c" evidence="6">
    <location>
        <begin position="47"/>
        <end position="128"/>
    </location>
</feature>
<dbReference type="PANTHER" id="PTHR33751">
    <property type="entry name" value="CBB3-TYPE CYTOCHROME C OXIDASE SUBUNIT FIXP"/>
    <property type="match status" value="1"/>
</dbReference>
<keyword evidence="5" id="KW-0732">Signal</keyword>
<dbReference type="Pfam" id="PF13442">
    <property type="entry name" value="Cytochrome_CBB3"/>
    <property type="match status" value="1"/>
</dbReference>
<dbReference type="InterPro" id="IPR050597">
    <property type="entry name" value="Cytochrome_c_Oxidase_Subunit"/>
</dbReference>
<feature type="signal peptide" evidence="5">
    <location>
        <begin position="1"/>
        <end position="30"/>
    </location>
</feature>
<dbReference type="GO" id="GO:0020037">
    <property type="term" value="F:heme binding"/>
    <property type="evidence" value="ECO:0007669"/>
    <property type="project" value="InterPro"/>
</dbReference>
<evidence type="ECO:0000313" key="7">
    <source>
        <dbReference type="EMBL" id="MBB6637963.1"/>
    </source>
</evidence>
<evidence type="ECO:0000313" key="8">
    <source>
        <dbReference type="Proteomes" id="UP000535838"/>
    </source>
</evidence>
<keyword evidence="8" id="KW-1185">Reference proteome</keyword>
<dbReference type="Proteomes" id="UP000535838">
    <property type="component" value="Unassembled WGS sequence"/>
</dbReference>
<keyword evidence="2 4" id="KW-0479">Metal-binding</keyword>
<dbReference type="PROSITE" id="PS51007">
    <property type="entry name" value="CYTC"/>
    <property type="match status" value="1"/>
</dbReference>
<evidence type="ECO:0000256" key="5">
    <source>
        <dbReference type="SAM" id="SignalP"/>
    </source>
</evidence>
<dbReference type="RefSeq" id="WP_185123173.1">
    <property type="nucleotide sequence ID" value="NZ_JACJVQ010000027.1"/>
</dbReference>
<reference evidence="7 8" key="1">
    <citation type="submission" date="2020-08" db="EMBL/GenBank/DDBJ databases">
        <title>Cohnella phylogeny.</title>
        <authorList>
            <person name="Dunlap C."/>
        </authorList>
    </citation>
    <scope>NUCLEOTIDE SEQUENCE [LARGE SCALE GENOMIC DNA]</scope>
    <source>
        <strain evidence="7 8">DSM 25241</strain>
    </source>
</reference>